<dbReference type="Pfam" id="PF00782">
    <property type="entry name" value="DSPc"/>
    <property type="match status" value="1"/>
</dbReference>
<keyword evidence="3" id="KW-0812">Transmembrane</keyword>
<dbReference type="PANTHER" id="PTHR47216">
    <property type="match status" value="1"/>
</dbReference>
<dbReference type="PANTHER" id="PTHR47216:SF4">
    <property type="entry name" value="OS01G0859400 PROTEIN"/>
    <property type="match status" value="1"/>
</dbReference>
<name>A0A2Y9TVS7_9GAMM</name>
<dbReference type="CDD" id="cd03386">
    <property type="entry name" value="PAP2_Aur1_like"/>
    <property type="match status" value="1"/>
</dbReference>
<dbReference type="Gene3D" id="3.90.190.10">
    <property type="entry name" value="Protein tyrosine phosphatase superfamily"/>
    <property type="match status" value="1"/>
</dbReference>
<dbReference type="AlphaFoldDB" id="A0A2Y9TVS7"/>
<keyword evidence="1" id="KW-0378">Hydrolase</keyword>
<evidence type="ECO:0000313" key="5">
    <source>
        <dbReference type="EMBL" id="AWH87722.1"/>
    </source>
</evidence>
<feature type="domain" description="Tyrosine specific protein phosphatases" evidence="4">
    <location>
        <begin position="360"/>
        <end position="428"/>
    </location>
</feature>
<feature type="transmembrane region" description="Helical" evidence="3">
    <location>
        <begin position="135"/>
        <end position="153"/>
    </location>
</feature>
<keyword evidence="3" id="KW-0472">Membrane</keyword>
<feature type="transmembrane region" description="Helical" evidence="3">
    <location>
        <begin position="189"/>
        <end position="211"/>
    </location>
</feature>
<organism evidence="5 6">
    <name type="scientific">Limnobaculum parvum</name>
    <dbReference type="NCBI Taxonomy" id="2172103"/>
    <lineage>
        <taxon>Bacteria</taxon>
        <taxon>Pseudomonadati</taxon>
        <taxon>Pseudomonadota</taxon>
        <taxon>Gammaproteobacteria</taxon>
        <taxon>Enterobacterales</taxon>
        <taxon>Budviciaceae</taxon>
        <taxon>Limnobaculum</taxon>
    </lineage>
</organism>
<feature type="transmembrane region" description="Helical" evidence="3">
    <location>
        <begin position="223"/>
        <end position="242"/>
    </location>
</feature>
<feature type="transmembrane region" description="Helical" evidence="3">
    <location>
        <begin position="56"/>
        <end position="80"/>
    </location>
</feature>
<dbReference type="InterPro" id="IPR020422">
    <property type="entry name" value="TYR_PHOSPHATASE_DUAL_dom"/>
</dbReference>
<dbReference type="OrthoDB" id="256494at2"/>
<dbReference type="Proteomes" id="UP000244908">
    <property type="component" value="Chromosome"/>
</dbReference>
<gene>
    <name evidence="5" type="ORF">HYN51_03575</name>
</gene>
<dbReference type="EMBL" id="CP029185">
    <property type="protein sequence ID" value="AWH87722.1"/>
    <property type="molecule type" value="Genomic_DNA"/>
</dbReference>
<keyword evidence="2" id="KW-0904">Protein phosphatase</keyword>
<dbReference type="SUPFAM" id="SSF52799">
    <property type="entry name" value="(Phosphotyrosine protein) phosphatases II"/>
    <property type="match status" value="1"/>
</dbReference>
<evidence type="ECO:0000256" key="1">
    <source>
        <dbReference type="ARBA" id="ARBA00022801"/>
    </source>
</evidence>
<reference evidence="5 6" key="1">
    <citation type="journal article" date="2019" name="Int. J. Syst. Evol. Microbiol.">
        <title>Limnobaculum parvum gen. nov., sp. nov., isolated from a freshwater lake.</title>
        <authorList>
            <person name="Baek C."/>
            <person name="Shin S.K."/>
            <person name="Yi H."/>
        </authorList>
    </citation>
    <scope>NUCLEOTIDE SEQUENCE [LARGE SCALE GENOMIC DNA]</scope>
    <source>
        <strain evidence="5 6">HYN0051</strain>
    </source>
</reference>
<dbReference type="KEGG" id="lpv:HYN51_03575"/>
<keyword evidence="6" id="KW-1185">Reference proteome</keyword>
<dbReference type="GO" id="GO:0004721">
    <property type="term" value="F:phosphoprotein phosphatase activity"/>
    <property type="evidence" value="ECO:0007669"/>
    <property type="project" value="UniProtKB-KW"/>
</dbReference>
<evidence type="ECO:0000256" key="3">
    <source>
        <dbReference type="SAM" id="Phobius"/>
    </source>
</evidence>
<dbReference type="PROSITE" id="PS00383">
    <property type="entry name" value="TYR_PHOSPHATASE_1"/>
    <property type="match status" value="1"/>
</dbReference>
<dbReference type="InterPro" id="IPR029021">
    <property type="entry name" value="Prot-tyrosine_phosphatase-like"/>
</dbReference>
<evidence type="ECO:0000256" key="2">
    <source>
        <dbReference type="ARBA" id="ARBA00022912"/>
    </source>
</evidence>
<accession>A0A2Y9TVS7</accession>
<feature type="transmembrane region" description="Helical" evidence="3">
    <location>
        <begin position="165"/>
        <end position="183"/>
    </location>
</feature>
<dbReference type="PROSITE" id="PS50056">
    <property type="entry name" value="TYR_PHOSPHATASE_2"/>
    <property type="match status" value="1"/>
</dbReference>
<sequence length="447" mass="51467">MNKLPLNPDSRRQLWLRAAIWLLFLAPFFFLTYGQVNQFTAIRDDVGVLAFSWESLIPFLPWTIVPYWSIDLLYGISLFICTSRRELMVHGLRLTIASVAACVGFLLFPLRFSFIRPISDGMFGWFFQQLEMFDLPYNQAPSLHIILLWLLWLRFYPHISSKWRWLLHGWFALIGISVLTTWQHHFIDVITGLFVGVIISYTLPIASRWRWQPSQDPFARRLAVYYYSATLFLTILACWLSGGFWLLLWPAVALLMVALGYSGLGSAIFQKNAAGNMSPSARLLLAPYQIGAWCSFRYFSAKYDRNNQITEGILLGSYPRHRVAVNAVLDMTSEWQKSTRIPAVAYIACPQLDLLAPSEEELQHSVQALNELYPHGQVLVHCALGLSRSAIVVAAWLLQQHRVTSIAEAEAMIRQARPRIIFRESHRNVLKRWAKRYLVLITEKVTE</sequence>
<protein>
    <recommendedName>
        <fullName evidence="4">Tyrosine specific protein phosphatases domain-containing protein</fullName>
    </recommendedName>
</protein>
<dbReference type="SMART" id="SM00195">
    <property type="entry name" value="DSPc"/>
    <property type="match status" value="1"/>
</dbReference>
<feature type="transmembrane region" description="Helical" evidence="3">
    <location>
        <begin position="92"/>
        <end position="115"/>
    </location>
</feature>
<feature type="transmembrane region" description="Helical" evidence="3">
    <location>
        <begin position="14"/>
        <end position="36"/>
    </location>
</feature>
<dbReference type="InterPro" id="IPR000340">
    <property type="entry name" value="Dual-sp_phosphatase_cat-dom"/>
</dbReference>
<dbReference type="InterPro" id="IPR000387">
    <property type="entry name" value="Tyr_Pase_dom"/>
</dbReference>
<dbReference type="InterPro" id="IPR016130">
    <property type="entry name" value="Tyr_Pase_AS"/>
</dbReference>
<evidence type="ECO:0000313" key="6">
    <source>
        <dbReference type="Proteomes" id="UP000244908"/>
    </source>
</evidence>
<keyword evidence="3" id="KW-1133">Transmembrane helix</keyword>
<proteinExistence type="predicted"/>
<evidence type="ECO:0000259" key="4">
    <source>
        <dbReference type="PROSITE" id="PS50056"/>
    </source>
</evidence>
<feature type="transmembrane region" description="Helical" evidence="3">
    <location>
        <begin position="248"/>
        <end position="269"/>
    </location>
</feature>
<dbReference type="RefSeq" id="WP_108899810.1">
    <property type="nucleotide sequence ID" value="NZ_CP029185.2"/>
</dbReference>